<evidence type="ECO:0000313" key="2">
    <source>
        <dbReference type="EnsemblMetazoa" id="XP_050510003.1"/>
    </source>
</evidence>
<organism evidence="2 3">
    <name type="scientific">Diabrotica virgifera virgifera</name>
    <name type="common">western corn rootworm</name>
    <dbReference type="NCBI Taxonomy" id="50390"/>
    <lineage>
        <taxon>Eukaryota</taxon>
        <taxon>Metazoa</taxon>
        <taxon>Ecdysozoa</taxon>
        <taxon>Arthropoda</taxon>
        <taxon>Hexapoda</taxon>
        <taxon>Insecta</taxon>
        <taxon>Pterygota</taxon>
        <taxon>Neoptera</taxon>
        <taxon>Endopterygota</taxon>
        <taxon>Coleoptera</taxon>
        <taxon>Polyphaga</taxon>
        <taxon>Cucujiformia</taxon>
        <taxon>Chrysomeloidea</taxon>
        <taxon>Chrysomelidae</taxon>
        <taxon>Galerucinae</taxon>
        <taxon>Diabroticina</taxon>
        <taxon>Diabroticites</taxon>
        <taxon>Diabrotica</taxon>
    </lineage>
</organism>
<feature type="coiled-coil region" evidence="1">
    <location>
        <begin position="128"/>
        <end position="252"/>
    </location>
</feature>
<dbReference type="Proteomes" id="UP001652700">
    <property type="component" value="Unplaced"/>
</dbReference>
<evidence type="ECO:0000313" key="3">
    <source>
        <dbReference type="Proteomes" id="UP001652700"/>
    </source>
</evidence>
<sequence length="258" mass="30266">MYRVNVGNWKQYLKLQDVYMYDTDDEPEITLENVNEVLAQIENKYSPVKNISANSEIEESLIVLTKELDSIGIPALNLSQTPKNIFKELISSTRSLVQIHRNTLAQMKDTNIASQRNNIQNNHLYKVIECCQSKVNAYENKNAELKNRIDVLEDKLLEYKKKEANAKNEMDKIKRYQKEQNNDFIRQFKKLSEENKKLIESNTDVKPHSKDEVMLNFIGKYKRNEEIYKTTINQLEANNRQLVRDIIDLKCKKNSTSD</sequence>
<dbReference type="GeneID" id="114331945"/>
<evidence type="ECO:0000256" key="1">
    <source>
        <dbReference type="SAM" id="Coils"/>
    </source>
</evidence>
<accession>A0ABM5KIT5</accession>
<reference evidence="2" key="1">
    <citation type="submission" date="2025-05" db="UniProtKB">
        <authorList>
            <consortium name="EnsemblMetazoa"/>
        </authorList>
    </citation>
    <scope>IDENTIFICATION</scope>
</reference>
<name>A0ABM5KIT5_DIAVI</name>
<protein>
    <submittedName>
        <fullName evidence="2">Uncharacterized protein</fullName>
    </submittedName>
</protein>
<dbReference type="RefSeq" id="XP_050510003.1">
    <property type="nucleotide sequence ID" value="XM_050654046.1"/>
</dbReference>
<dbReference type="EnsemblMetazoa" id="XM_050654046.1">
    <property type="protein sequence ID" value="XP_050510003.1"/>
    <property type="gene ID" value="LOC114331945"/>
</dbReference>
<keyword evidence="1" id="KW-0175">Coiled coil</keyword>
<proteinExistence type="predicted"/>
<keyword evidence="3" id="KW-1185">Reference proteome</keyword>